<name>A0A345EHI7_9EURY</name>
<sequence>MSASITPAYAARRDPSNPWRWRCPDCSGPQMNRRSTQTDTDRYECDDCGWYGRVDELKDAREAADR</sequence>
<dbReference type="Proteomes" id="UP000252985">
    <property type="component" value="Chromosome"/>
</dbReference>
<dbReference type="EMBL" id="CP031148">
    <property type="protein sequence ID" value="AXG11659.1"/>
    <property type="molecule type" value="Genomic_DNA"/>
</dbReference>
<protein>
    <submittedName>
        <fullName evidence="1">Uncharacterized protein</fullName>
    </submittedName>
</protein>
<dbReference type="KEGG" id="haq:DU484_18355"/>
<gene>
    <name evidence="1" type="ORF">DU484_18355</name>
</gene>
<evidence type="ECO:0000313" key="1">
    <source>
        <dbReference type="EMBL" id="AXG11659.1"/>
    </source>
</evidence>
<accession>A0A345EHI7</accession>
<organism evidence="1 2">
    <name type="scientific">Haloplanus rubicundus</name>
    <dbReference type="NCBI Taxonomy" id="1547898"/>
    <lineage>
        <taxon>Archaea</taxon>
        <taxon>Methanobacteriati</taxon>
        <taxon>Methanobacteriota</taxon>
        <taxon>Stenosarchaea group</taxon>
        <taxon>Halobacteria</taxon>
        <taxon>Halobacteriales</taxon>
        <taxon>Haloferacaceae</taxon>
        <taxon>Haloplanus</taxon>
    </lineage>
</organism>
<reference evidence="1 2" key="1">
    <citation type="submission" date="2018-07" db="EMBL/GenBank/DDBJ databases">
        <title>Genome sequences of Haloplanus sp. CBA1112.</title>
        <authorList>
            <person name="Kim Y.B."/>
            <person name="Roh S.W."/>
        </authorList>
    </citation>
    <scope>NUCLEOTIDE SEQUENCE [LARGE SCALE GENOMIC DNA]</scope>
    <source>
        <strain evidence="1 2">CBA1112</strain>
    </source>
</reference>
<dbReference type="GeneID" id="37288983"/>
<proteinExistence type="predicted"/>
<dbReference type="AlphaFoldDB" id="A0A345EHI7"/>
<evidence type="ECO:0000313" key="2">
    <source>
        <dbReference type="Proteomes" id="UP000252985"/>
    </source>
</evidence>
<dbReference type="RefSeq" id="WP_114606657.1">
    <property type="nucleotide sequence ID" value="NZ_CP031148.1"/>
</dbReference>